<reference evidence="2 3" key="1">
    <citation type="journal article" date="2024" name="Nat. Commun.">
        <title>Phylogenomics reveals the evolutionary origins of lichenization in chlorophyte algae.</title>
        <authorList>
            <person name="Puginier C."/>
            <person name="Libourel C."/>
            <person name="Otte J."/>
            <person name="Skaloud P."/>
            <person name="Haon M."/>
            <person name="Grisel S."/>
            <person name="Petersen M."/>
            <person name="Berrin J.G."/>
            <person name="Delaux P.M."/>
            <person name="Dal Grande F."/>
            <person name="Keller J."/>
        </authorList>
    </citation>
    <scope>NUCLEOTIDE SEQUENCE [LARGE SCALE GENOMIC DNA]</scope>
    <source>
        <strain evidence="2 3">SAG 2523</strain>
    </source>
</reference>
<dbReference type="Proteomes" id="UP001485043">
    <property type="component" value="Unassembled WGS sequence"/>
</dbReference>
<organism evidence="2 3">
    <name type="scientific">Apatococcus fuscideae</name>
    <dbReference type="NCBI Taxonomy" id="2026836"/>
    <lineage>
        <taxon>Eukaryota</taxon>
        <taxon>Viridiplantae</taxon>
        <taxon>Chlorophyta</taxon>
        <taxon>core chlorophytes</taxon>
        <taxon>Trebouxiophyceae</taxon>
        <taxon>Chlorellales</taxon>
        <taxon>Chlorellaceae</taxon>
        <taxon>Apatococcus</taxon>
    </lineage>
</organism>
<gene>
    <name evidence="2" type="ORF">WJX84_000660</name>
</gene>
<evidence type="ECO:0000313" key="2">
    <source>
        <dbReference type="EMBL" id="KAK9863139.1"/>
    </source>
</evidence>
<name>A0AAW1T316_9CHLO</name>
<feature type="region of interest" description="Disordered" evidence="1">
    <location>
        <begin position="1"/>
        <end position="31"/>
    </location>
</feature>
<sequence>MGSGLMRARGEASDTGNNRGPEDIPCIPDGGQPLWPLSPSEAMNPAFVESLRFSARQKEKLLDIQGIWFQELQALKEERDRICASIRETPLGSRGSGAQAGVYLRCHDALSALKQNLSKDHILHIRLFHLTWKSCFTAEQCGKIIVQAYPWCPDAAAICRVVAAGHGNSQFHELPAEY</sequence>
<dbReference type="AlphaFoldDB" id="A0AAW1T316"/>
<protein>
    <submittedName>
        <fullName evidence="2">Uncharacterized protein</fullName>
    </submittedName>
</protein>
<accession>A0AAW1T316</accession>
<keyword evidence="3" id="KW-1185">Reference proteome</keyword>
<dbReference type="EMBL" id="JALJOV010000511">
    <property type="protein sequence ID" value="KAK9863139.1"/>
    <property type="molecule type" value="Genomic_DNA"/>
</dbReference>
<proteinExistence type="predicted"/>
<evidence type="ECO:0000256" key="1">
    <source>
        <dbReference type="SAM" id="MobiDB-lite"/>
    </source>
</evidence>
<evidence type="ECO:0000313" key="3">
    <source>
        <dbReference type="Proteomes" id="UP001485043"/>
    </source>
</evidence>
<comment type="caution">
    <text evidence="2">The sequence shown here is derived from an EMBL/GenBank/DDBJ whole genome shotgun (WGS) entry which is preliminary data.</text>
</comment>